<proteinExistence type="inferred from homology"/>
<dbReference type="GO" id="GO:0016798">
    <property type="term" value="F:hydrolase activity, acting on glycosyl bonds"/>
    <property type="evidence" value="ECO:0007669"/>
    <property type="project" value="UniProtKB-KW"/>
</dbReference>
<feature type="chain" id="PRO_5028974262" description="Glycosyl hydrolase family 13 catalytic domain-containing protein" evidence="5">
    <location>
        <begin position="26"/>
        <end position="840"/>
    </location>
</feature>
<protein>
    <recommendedName>
        <fullName evidence="6">Glycosyl hydrolase family 13 catalytic domain-containing protein</fullName>
    </recommendedName>
</protein>
<feature type="domain" description="Glycosyl hydrolase family 13 catalytic" evidence="6">
    <location>
        <begin position="40"/>
        <end position="495"/>
    </location>
</feature>
<dbReference type="InterPro" id="IPR013780">
    <property type="entry name" value="Glyco_hydro_b"/>
</dbReference>
<dbReference type="Gene3D" id="2.60.40.1180">
    <property type="entry name" value="Golgi alpha-mannosidase II"/>
    <property type="match status" value="1"/>
</dbReference>
<evidence type="ECO:0000256" key="5">
    <source>
        <dbReference type="SAM" id="SignalP"/>
    </source>
</evidence>
<dbReference type="SMART" id="SM00642">
    <property type="entry name" value="Aamy"/>
    <property type="match status" value="1"/>
</dbReference>
<keyword evidence="3" id="KW-0378">Hydrolase</keyword>
<organism evidence="7 8">
    <name type="scientific">Phytohabitans rumicis</name>
    <dbReference type="NCBI Taxonomy" id="1076125"/>
    <lineage>
        <taxon>Bacteria</taxon>
        <taxon>Bacillati</taxon>
        <taxon>Actinomycetota</taxon>
        <taxon>Actinomycetes</taxon>
        <taxon>Micromonosporales</taxon>
        <taxon>Micromonosporaceae</taxon>
    </lineage>
</organism>
<dbReference type="Proteomes" id="UP000482960">
    <property type="component" value="Unassembled WGS sequence"/>
</dbReference>
<dbReference type="Gene3D" id="2.60.40.1110">
    <property type="match status" value="1"/>
</dbReference>
<dbReference type="InterPro" id="IPR006047">
    <property type="entry name" value="GH13_cat_dom"/>
</dbReference>
<dbReference type="EMBL" id="BLPG01000001">
    <property type="protein sequence ID" value="GFJ92947.1"/>
    <property type="molecule type" value="Genomic_DNA"/>
</dbReference>
<dbReference type="InterPro" id="IPR005323">
    <property type="entry name" value="CBM41_pullulanase"/>
</dbReference>
<evidence type="ECO:0000313" key="8">
    <source>
        <dbReference type="Proteomes" id="UP000482960"/>
    </source>
</evidence>
<evidence type="ECO:0000256" key="4">
    <source>
        <dbReference type="ARBA" id="ARBA00023295"/>
    </source>
</evidence>
<dbReference type="CDD" id="cd11339">
    <property type="entry name" value="AmyAc_bac_CMD_like_2"/>
    <property type="match status" value="1"/>
</dbReference>
<keyword evidence="2 5" id="KW-0732">Signal</keyword>
<evidence type="ECO:0000259" key="6">
    <source>
        <dbReference type="SMART" id="SM00642"/>
    </source>
</evidence>
<dbReference type="PANTHER" id="PTHR10357:SF209">
    <property type="entry name" value="PERIPLASMIC ALPHA-AMYLASE"/>
    <property type="match status" value="1"/>
</dbReference>
<evidence type="ECO:0000256" key="1">
    <source>
        <dbReference type="ARBA" id="ARBA00008061"/>
    </source>
</evidence>
<feature type="signal peptide" evidence="5">
    <location>
        <begin position="1"/>
        <end position="25"/>
    </location>
</feature>
<keyword evidence="4" id="KW-0326">Glycosidase</keyword>
<comment type="caution">
    <text evidence="7">The sequence shown here is derived from an EMBL/GenBank/DDBJ whole genome shotgun (WGS) entry which is preliminary data.</text>
</comment>
<dbReference type="GO" id="GO:0005975">
    <property type="term" value="P:carbohydrate metabolic process"/>
    <property type="evidence" value="ECO:0007669"/>
    <property type="project" value="InterPro"/>
</dbReference>
<dbReference type="SUPFAM" id="SSF51445">
    <property type="entry name" value="(Trans)glycosidases"/>
    <property type="match status" value="1"/>
</dbReference>
<dbReference type="Gene3D" id="3.20.20.80">
    <property type="entry name" value="Glycosidases"/>
    <property type="match status" value="1"/>
</dbReference>
<keyword evidence="8" id="KW-1185">Reference proteome</keyword>
<sequence length="840" mass="90914">MKLRSFAAALVLALAPVPVSSPAPAAAPQGTVHRAEQFYFVLPDRFANGDPRNDRGGLAADRLVSGYDPADKGFYHGGDLRGIIDKLDYIQGLGTTAVWMAPVFKNRPVQGSGADVSAGYHGYWITDFTALDPHFGTKADLRELVGKAHQRGIKIYLDIITNHTADVIRYAENQYGYVDKATEPYRDAQGRPFEDRNYSDGSRAFPTVDAKSFPYTPVFPTPADATVKVPAWLNDPTMYHNRGDSTFSGENSEYGDFFGLDDLWTERPEVVQGMTKIYADWVTSMGVDGFRIDTTKHVNMDFWPRFTRGIEAVAPRDFFMFGEVYSADPQFTSTYVRQGELPATLDFPFQETARNYVAAGGSAQALADLYAADALYTARDTGAGRMPTFLGNHDMGRIGSFIAGGGTDPATHLSRDVLAHELMFLTRGQPVVYSGDEQGFTGPGGDKDARQDMFASKTPDYLDDDLLGTDRTHASDQYDTAHPVYRAIAELSALRAGHSALRDGVQVTRHADSGPGVFAFSRVDPRERVEYVAAVNNASTARTVTVDTWSSSFTEVYGEGTAAGGARLTLTVPPLSAVVYRAGAPIPVGGAPTVTLTGPSGPTAGRAEVVANVTGDPLATVTVSARVDDGQWKVLGTADRAPYRVFHDLNGLPAGAELEYQAVVRDSEGRTASVRSRATVATPPQGGSRDWLVVHYNRPAGGYDDWGLYTWGDIDPAWQTQWPAGQPFAGEDAYGRFAWVKLKPGAKNVGFLVVNSAGVKDVEADRFVDVTQHGEVWLKQGDPAVGLSHDKPPVEDGVAILHYRRQAGDYDGWGCTCGTARPARPTGARRCSRRPGTRSA</sequence>
<reference evidence="7 8" key="2">
    <citation type="submission" date="2020-03" db="EMBL/GenBank/DDBJ databases">
        <authorList>
            <person name="Ichikawa N."/>
            <person name="Kimura A."/>
            <person name="Kitahashi Y."/>
            <person name="Uohara A."/>
        </authorList>
    </citation>
    <scope>NUCLEOTIDE SEQUENCE [LARGE SCALE GENOMIC DNA]</scope>
    <source>
        <strain evidence="7 8">NBRC 108638</strain>
    </source>
</reference>
<dbReference type="InterPro" id="IPR017853">
    <property type="entry name" value="GH"/>
</dbReference>
<dbReference type="AlphaFoldDB" id="A0A6V8LFW3"/>
<reference evidence="7 8" key="1">
    <citation type="submission" date="2020-03" db="EMBL/GenBank/DDBJ databases">
        <title>Whole genome shotgun sequence of Phytohabitans rumicis NBRC 108638.</title>
        <authorList>
            <person name="Komaki H."/>
            <person name="Tamura T."/>
        </authorList>
    </citation>
    <scope>NUCLEOTIDE SEQUENCE [LARGE SCALE GENOMIC DNA]</scope>
    <source>
        <strain evidence="7 8">NBRC 108638</strain>
    </source>
</reference>
<accession>A0A6V8LFW3</accession>
<dbReference type="Pfam" id="PF03714">
    <property type="entry name" value="PUD"/>
    <property type="match status" value="1"/>
</dbReference>
<dbReference type="GO" id="GO:0030246">
    <property type="term" value="F:carbohydrate binding"/>
    <property type="evidence" value="ECO:0007669"/>
    <property type="project" value="InterPro"/>
</dbReference>
<dbReference type="CDD" id="cd10315">
    <property type="entry name" value="CBM41_pullulanase"/>
    <property type="match status" value="1"/>
</dbReference>
<dbReference type="SUPFAM" id="SSF51011">
    <property type="entry name" value="Glycosyl hydrolase domain"/>
    <property type="match status" value="1"/>
</dbReference>
<dbReference type="InterPro" id="IPR013784">
    <property type="entry name" value="Carb-bd-like_fold"/>
</dbReference>
<evidence type="ECO:0000256" key="2">
    <source>
        <dbReference type="ARBA" id="ARBA00022729"/>
    </source>
</evidence>
<dbReference type="SUPFAM" id="SSF49452">
    <property type="entry name" value="Starch-binding domain-like"/>
    <property type="match status" value="1"/>
</dbReference>
<gene>
    <name evidence="7" type="ORF">Prum_065890</name>
</gene>
<dbReference type="PANTHER" id="PTHR10357">
    <property type="entry name" value="ALPHA-AMYLASE FAMILY MEMBER"/>
    <property type="match status" value="1"/>
</dbReference>
<evidence type="ECO:0000256" key="3">
    <source>
        <dbReference type="ARBA" id="ARBA00022801"/>
    </source>
</evidence>
<name>A0A6V8LFW3_9ACTN</name>
<evidence type="ECO:0000313" key="7">
    <source>
        <dbReference type="EMBL" id="GFJ92947.1"/>
    </source>
</evidence>
<comment type="similarity">
    <text evidence="1">Belongs to the glycosyl hydrolase 13 family.</text>
</comment>
<dbReference type="Pfam" id="PF00128">
    <property type="entry name" value="Alpha-amylase"/>
    <property type="match status" value="1"/>
</dbReference>